<dbReference type="AlphaFoldDB" id="A0A3G9IWN6"/>
<comment type="function">
    <text evidence="1">Essential for recycling GMP and indirectly, cGMP.</text>
</comment>
<dbReference type="GO" id="GO:0005829">
    <property type="term" value="C:cytosol"/>
    <property type="evidence" value="ECO:0007669"/>
    <property type="project" value="TreeGrafter"/>
</dbReference>
<comment type="similarity">
    <text evidence="2">Belongs to the guanylate kinase family.</text>
</comment>
<comment type="catalytic activity">
    <reaction evidence="5">
        <text>GMP + ATP = GDP + ADP</text>
        <dbReference type="Rhea" id="RHEA:20780"/>
        <dbReference type="ChEBI" id="CHEBI:30616"/>
        <dbReference type="ChEBI" id="CHEBI:58115"/>
        <dbReference type="ChEBI" id="CHEBI:58189"/>
        <dbReference type="ChEBI" id="CHEBI:456216"/>
        <dbReference type="EC" id="2.7.4.8"/>
    </reaction>
</comment>
<evidence type="ECO:0000256" key="3">
    <source>
        <dbReference type="ARBA" id="ARBA00022679"/>
    </source>
</evidence>
<dbReference type="InterPro" id="IPR027417">
    <property type="entry name" value="P-loop_NTPase"/>
</dbReference>
<dbReference type="Proteomes" id="UP000275368">
    <property type="component" value="Chromosome"/>
</dbReference>
<evidence type="ECO:0000313" key="7">
    <source>
        <dbReference type="Proteomes" id="UP000275368"/>
    </source>
</evidence>
<evidence type="ECO:0000313" key="6">
    <source>
        <dbReference type="EMBL" id="BBH22702.1"/>
    </source>
</evidence>
<dbReference type="InterPro" id="IPR008145">
    <property type="entry name" value="GK/Ca_channel_bsu"/>
</dbReference>
<keyword evidence="3" id="KW-0808">Transferase</keyword>
<dbReference type="SMART" id="SM00072">
    <property type="entry name" value="GuKc"/>
    <property type="match status" value="1"/>
</dbReference>
<dbReference type="EMBL" id="AP019308">
    <property type="protein sequence ID" value="BBH22702.1"/>
    <property type="molecule type" value="Genomic_DNA"/>
</dbReference>
<proteinExistence type="inferred from homology"/>
<dbReference type="PROSITE" id="PS50052">
    <property type="entry name" value="GUANYLATE_KINASE_2"/>
    <property type="match status" value="1"/>
</dbReference>
<dbReference type="KEGG" id="pbk:Back11_40470"/>
<evidence type="ECO:0000256" key="5">
    <source>
        <dbReference type="ARBA" id="ARBA00048594"/>
    </source>
</evidence>
<evidence type="ECO:0000256" key="4">
    <source>
        <dbReference type="ARBA" id="ARBA00022777"/>
    </source>
</evidence>
<evidence type="ECO:0000256" key="2">
    <source>
        <dbReference type="ARBA" id="ARBA00005790"/>
    </source>
</evidence>
<protein>
    <submittedName>
        <fullName evidence="6">Uncharacterized protein</fullName>
    </submittedName>
</protein>
<dbReference type="InterPro" id="IPR008144">
    <property type="entry name" value="Guanylate_kin-like_dom"/>
</dbReference>
<dbReference type="PANTHER" id="PTHR23117:SF13">
    <property type="entry name" value="GUANYLATE KINASE"/>
    <property type="match status" value="1"/>
</dbReference>
<dbReference type="Pfam" id="PF00625">
    <property type="entry name" value="Guanylate_kin"/>
    <property type="match status" value="1"/>
</dbReference>
<reference evidence="6 7" key="1">
    <citation type="submission" date="2018-11" db="EMBL/GenBank/DDBJ databases">
        <title>Complete genome sequence of Paenibacillus baekrokdamisoli strain KCTC 33723.</title>
        <authorList>
            <person name="Kang S.W."/>
            <person name="Lee K.C."/>
            <person name="Kim K.K."/>
            <person name="Kim J.S."/>
            <person name="Kim D.S."/>
            <person name="Ko S.H."/>
            <person name="Yang S.H."/>
            <person name="Lee J.S."/>
        </authorList>
    </citation>
    <scope>NUCLEOTIDE SEQUENCE [LARGE SCALE GENOMIC DNA]</scope>
    <source>
        <strain evidence="6 7">KCTC 33723</strain>
    </source>
</reference>
<dbReference type="SUPFAM" id="SSF52540">
    <property type="entry name" value="P-loop containing nucleoside triphosphate hydrolases"/>
    <property type="match status" value="1"/>
</dbReference>
<dbReference type="PANTHER" id="PTHR23117">
    <property type="entry name" value="GUANYLATE KINASE-RELATED"/>
    <property type="match status" value="1"/>
</dbReference>
<name>A0A3G9IWN6_9BACL</name>
<evidence type="ECO:0000256" key="1">
    <source>
        <dbReference type="ARBA" id="ARBA00003531"/>
    </source>
</evidence>
<keyword evidence="7" id="KW-1185">Reference proteome</keyword>
<sequence>MAAEPMIFIFTGTSGSGRKTIAKQIGSELGLYHVLSCTTRVPRATEGQDRDYHYISHDEFVELERSGQLLQSTTIGKERYGIRHQELDRALANGKHAYLILNSEGASLFKNLFKDRVIRIFIYVDKQTVRERLERKGTPYDVVDRYLDQYTEEVVYRKQCEHTIENVELIRTLEQIRTAINSHL</sequence>
<accession>A0A3G9IWN6</accession>
<organism evidence="6 7">
    <name type="scientific">Paenibacillus baekrokdamisoli</name>
    <dbReference type="NCBI Taxonomy" id="1712516"/>
    <lineage>
        <taxon>Bacteria</taxon>
        <taxon>Bacillati</taxon>
        <taxon>Bacillota</taxon>
        <taxon>Bacilli</taxon>
        <taxon>Bacillales</taxon>
        <taxon>Paenibacillaceae</taxon>
        <taxon>Paenibacillus</taxon>
    </lineage>
</organism>
<dbReference type="RefSeq" id="WP_164522898.1">
    <property type="nucleotide sequence ID" value="NZ_AP019308.1"/>
</dbReference>
<dbReference type="GO" id="GO:0004385">
    <property type="term" value="F:GMP kinase activity"/>
    <property type="evidence" value="ECO:0007669"/>
    <property type="project" value="UniProtKB-EC"/>
</dbReference>
<keyword evidence="4" id="KW-0418">Kinase</keyword>
<dbReference type="Gene3D" id="3.40.50.300">
    <property type="entry name" value="P-loop containing nucleotide triphosphate hydrolases"/>
    <property type="match status" value="1"/>
</dbReference>
<gene>
    <name evidence="6" type="ORF">Back11_40470</name>
</gene>